<dbReference type="OrthoDB" id="9148343at2"/>
<dbReference type="PRINTS" id="PR01950">
    <property type="entry name" value="LANCSUPER"/>
</dbReference>
<sequence>MLPSMPPTTFSPLLQPHVRTAAHALDALLADYGDLCAPSVRIGLLAQLEGRLSEVVTPTLHLLFAAFCAVRDPLRAEQPVEMSAHPLYPHFVQHIQQQGLEVALREFPVLCSLLDRLGQDWLAAAAELCQRLRHDSYALAESFGALGPVIAIRAGLSDAHQQGRTVMGLSFANGTNLIYKPRDMALEAAWFDLLAWINQRYGLLPLRVLRLLLRPGYGWMEYVAEEACLDQTGAWRYYYRAGMLLCCLYVWQGSDAHHENLLCAGEQPVLIDLECLFQPESRWQSQMLTPTRFNATVLRTHFLPAWEIAALQDSSGLGGRLPLLNGQPVEPSAYSGAMASGFCALYRRFLGDGAALVDPASPLLPLAEYCTRPILRDTAVYVALRQRSLQPELLRHADERQRYLLERLSAAIPEPLRTQEAARCALEAQAIMQLDIPRFEAPIGSSDLHLPTSERSSAYFARDPLSQVRQRLLTLSADDLATQHYWLRGALHLRRHALHIGPPNVATRLKTGPAPSQALRLRAVASNNLSGFHTTALALAAQLERMAVPTVDGSRTWITLHADRYYRFWPQDYLLYDGNIGVALFLAAIASLGGPERYRELIYATLAPLQQSITAGALPAQMNLGGTNGLGGLVYGLVRISTFLNDPHILALAQGCAAAITMERIQRDQQYDLFDGAAGAILGLLVLYQATSDPTMLERAHWCGLHLLDGYYGRVENTLIATKEPKGTPQNGGMAHGSAGINYSLARLYAATKTAAAAIGPSGSAFVQRYSAVPERFTAIQAVASRSAMAASYCQGTAGIGLAHVGILASVATPALRAELERALEATVAAPAHPLDVVCCGNFGRYECMLEAGKRLQRPALIASAREQAAQAVARSGRLGTFRLFHDLPASLVRTGFFQGLAGIGYTLLRLAAPERLPCVLLWE</sequence>
<dbReference type="CDD" id="cd04792">
    <property type="entry name" value="LanM-like"/>
    <property type="match status" value="1"/>
</dbReference>
<dbReference type="SUPFAM" id="SSF158745">
    <property type="entry name" value="LanC-like"/>
    <property type="match status" value="1"/>
</dbReference>
<accession>A0A2A6RDY3</accession>
<dbReference type="InterPro" id="IPR025410">
    <property type="entry name" value="Lant_dehyd"/>
</dbReference>
<comment type="caution">
    <text evidence="2">The sequence shown here is derived from an EMBL/GenBank/DDBJ whole genome shotgun (WGS) entry which is preliminary data.</text>
</comment>
<protein>
    <recommendedName>
        <fullName evidence="1">Lantibiotic biosynthesis protein dehydration domain-containing protein</fullName>
    </recommendedName>
</protein>
<proteinExistence type="predicted"/>
<name>A0A2A6RDY3_9CHLR</name>
<gene>
    <name evidence="2" type="ORF">CJ255_19915</name>
</gene>
<evidence type="ECO:0000313" key="3">
    <source>
        <dbReference type="Proteomes" id="UP000220527"/>
    </source>
</evidence>
<dbReference type="GO" id="GO:0031179">
    <property type="term" value="P:peptide modification"/>
    <property type="evidence" value="ECO:0007669"/>
    <property type="project" value="InterPro"/>
</dbReference>
<organism evidence="2 3">
    <name type="scientific">Candidatus Viridilinea mediisalina</name>
    <dbReference type="NCBI Taxonomy" id="2024553"/>
    <lineage>
        <taxon>Bacteria</taxon>
        <taxon>Bacillati</taxon>
        <taxon>Chloroflexota</taxon>
        <taxon>Chloroflexia</taxon>
        <taxon>Chloroflexales</taxon>
        <taxon>Chloroflexineae</taxon>
        <taxon>Oscillochloridaceae</taxon>
        <taxon>Candidatus Viridilinea</taxon>
    </lineage>
</organism>
<keyword evidence="3" id="KW-1185">Reference proteome</keyword>
<evidence type="ECO:0000313" key="2">
    <source>
        <dbReference type="EMBL" id="PDW00966.1"/>
    </source>
</evidence>
<dbReference type="InterPro" id="IPR007822">
    <property type="entry name" value="LANC-like"/>
</dbReference>
<evidence type="ECO:0000259" key="1">
    <source>
        <dbReference type="Pfam" id="PF13575"/>
    </source>
</evidence>
<dbReference type="InterPro" id="IPR012341">
    <property type="entry name" value="6hp_glycosidase-like_sf"/>
</dbReference>
<dbReference type="Pfam" id="PF05147">
    <property type="entry name" value="LANC_like"/>
    <property type="match status" value="1"/>
</dbReference>
<feature type="domain" description="Lantibiotic biosynthesis protein dehydration" evidence="1">
    <location>
        <begin position="321"/>
        <end position="441"/>
    </location>
</feature>
<dbReference type="InterPro" id="IPR017146">
    <property type="entry name" value="Lanti_2_LanM"/>
</dbReference>
<dbReference type="GO" id="GO:0005975">
    <property type="term" value="P:carbohydrate metabolic process"/>
    <property type="evidence" value="ECO:0007669"/>
    <property type="project" value="InterPro"/>
</dbReference>
<dbReference type="Gene3D" id="1.50.10.10">
    <property type="match status" value="1"/>
</dbReference>
<reference evidence="3" key="1">
    <citation type="submission" date="2017-08" db="EMBL/GenBank/DDBJ databases">
        <authorList>
            <person name="Grouzdev D.S."/>
            <person name="Gaisin V.A."/>
            <person name="Rysina M.S."/>
            <person name="Gorlenko V.M."/>
        </authorList>
    </citation>
    <scope>NUCLEOTIDE SEQUENCE [LARGE SCALE GENOMIC DNA]</scope>
    <source>
        <strain evidence="3">Kir15-3F</strain>
    </source>
</reference>
<dbReference type="EMBL" id="NQWI01000159">
    <property type="protein sequence ID" value="PDW00966.1"/>
    <property type="molecule type" value="Genomic_DNA"/>
</dbReference>
<dbReference type="NCBIfam" id="TIGR03897">
    <property type="entry name" value="lanti_2_LanM"/>
    <property type="match status" value="1"/>
</dbReference>
<dbReference type="Proteomes" id="UP000220527">
    <property type="component" value="Unassembled WGS sequence"/>
</dbReference>
<dbReference type="PIRSF" id="PIRSF037228">
    <property type="entry name" value="Lant_mod_RumM"/>
    <property type="match status" value="1"/>
</dbReference>
<feature type="domain" description="Lantibiotic biosynthesis protein dehydration" evidence="1">
    <location>
        <begin position="107"/>
        <end position="319"/>
    </location>
</feature>
<dbReference type="AlphaFoldDB" id="A0A2A6RDY3"/>
<dbReference type="SMART" id="SM01260">
    <property type="entry name" value="LANC_like"/>
    <property type="match status" value="1"/>
</dbReference>
<dbReference type="Pfam" id="PF13575">
    <property type="entry name" value="DUF4135"/>
    <property type="match status" value="2"/>
</dbReference>